<keyword evidence="3" id="KW-1185">Reference proteome</keyword>
<evidence type="ECO:0000313" key="2">
    <source>
        <dbReference type="EMBL" id="CAG9540557.1"/>
    </source>
</evidence>
<gene>
    <name evidence="2" type="ORF">CJOHNSTONI_LOCUS10058</name>
</gene>
<feature type="domain" description="VWFA" evidence="1">
    <location>
        <begin position="54"/>
        <end position="122"/>
    </location>
</feature>
<comment type="caution">
    <text evidence="2">The sequence shown here is derived from an EMBL/GenBank/DDBJ whole genome shotgun (WGS) entry which is preliminary data.</text>
</comment>
<evidence type="ECO:0000313" key="3">
    <source>
        <dbReference type="Proteomes" id="UP000746747"/>
    </source>
</evidence>
<dbReference type="InterPro" id="IPR002035">
    <property type="entry name" value="VWF_A"/>
</dbReference>
<evidence type="ECO:0000259" key="1">
    <source>
        <dbReference type="PROSITE" id="PS50234"/>
    </source>
</evidence>
<reference evidence="2" key="1">
    <citation type="submission" date="2021-09" db="EMBL/GenBank/DDBJ databases">
        <authorList>
            <consortium name="Pathogen Informatics"/>
        </authorList>
    </citation>
    <scope>NUCLEOTIDE SEQUENCE</scope>
</reference>
<dbReference type="Pfam" id="PF00092">
    <property type="entry name" value="VWA"/>
    <property type="match status" value="1"/>
</dbReference>
<dbReference type="PANTHER" id="PTHR22588:SF3">
    <property type="entry name" value="VWFA DOMAIN-CONTAINING PROTEIN"/>
    <property type="match status" value="1"/>
</dbReference>
<name>A0A8J2MD40_9BILA</name>
<protein>
    <recommendedName>
        <fullName evidence="1">VWFA domain-containing protein</fullName>
    </recommendedName>
</protein>
<dbReference type="Proteomes" id="UP000746747">
    <property type="component" value="Unassembled WGS sequence"/>
</dbReference>
<dbReference type="InterPro" id="IPR052229">
    <property type="entry name" value="Collagen-VI/PIF"/>
</dbReference>
<dbReference type="PROSITE" id="PS50234">
    <property type="entry name" value="VWFA"/>
    <property type="match status" value="1"/>
</dbReference>
<accession>A0A8J2MD40</accession>
<dbReference type="OrthoDB" id="10256829at2759"/>
<dbReference type="AlphaFoldDB" id="A0A8J2MD40"/>
<dbReference type="EMBL" id="CAKAEH010001980">
    <property type="protein sequence ID" value="CAG9540557.1"/>
    <property type="molecule type" value="Genomic_DNA"/>
</dbReference>
<dbReference type="Gene3D" id="3.40.50.410">
    <property type="entry name" value="von Willebrand factor, type A domain"/>
    <property type="match status" value="1"/>
</dbReference>
<dbReference type="PANTHER" id="PTHR22588">
    <property type="entry name" value="VWFA DOMAIN-CONTAINING PROTEIN"/>
    <property type="match status" value="1"/>
</dbReference>
<proteinExistence type="predicted"/>
<dbReference type="PRINTS" id="PR00453">
    <property type="entry name" value="VWFADOMAIN"/>
</dbReference>
<organism evidence="2 3">
    <name type="scientific">Cercopithifilaria johnstoni</name>
    <dbReference type="NCBI Taxonomy" id="2874296"/>
    <lineage>
        <taxon>Eukaryota</taxon>
        <taxon>Metazoa</taxon>
        <taxon>Ecdysozoa</taxon>
        <taxon>Nematoda</taxon>
        <taxon>Chromadorea</taxon>
        <taxon>Rhabditida</taxon>
        <taxon>Spirurina</taxon>
        <taxon>Spiruromorpha</taxon>
        <taxon>Filarioidea</taxon>
        <taxon>Onchocercidae</taxon>
        <taxon>Cercopithifilaria</taxon>
    </lineage>
</organism>
<sequence length="122" mass="13558">MVLRGTGIFFSQNLLFIMTGIVISSVRNIKAIPIDNSLIDAEIINDCVTNKTVDLILVLDGSGSIGDETFELLLDFAVHILRRINITEGGNRMGIIQYAENPQLEITLNQYTHSNQNPVKQQ</sequence>
<dbReference type="SUPFAM" id="SSF53300">
    <property type="entry name" value="vWA-like"/>
    <property type="match status" value="1"/>
</dbReference>
<dbReference type="InterPro" id="IPR036465">
    <property type="entry name" value="vWFA_dom_sf"/>
</dbReference>